<dbReference type="PANTHER" id="PTHR30288:SF0">
    <property type="entry name" value="FLAGELLAR HOOK-ASSOCIATED PROTEIN 2"/>
    <property type="match status" value="1"/>
</dbReference>
<dbReference type="Pfam" id="PF07195">
    <property type="entry name" value="FliD_C"/>
    <property type="match status" value="1"/>
</dbReference>
<dbReference type="GO" id="GO:0009424">
    <property type="term" value="C:bacterial-type flagellum hook"/>
    <property type="evidence" value="ECO:0007669"/>
    <property type="project" value="UniProtKB-UniRule"/>
</dbReference>
<feature type="domain" description="Flagellar hook-associated protein 2 C-terminal" evidence="7">
    <location>
        <begin position="228"/>
        <end position="528"/>
    </location>
</feature>
<evidence type="ECO:0000256" key="4">
    <source>
        <dbReference type="ARBA" id="ARBA00023143"/>
    </source>
</evidence>
<evidence type="ECO:0000256" key="1">
    <source>
        <dbReference type="ARBA" id="ARBA00009764"/>
    </source>
</evidence>
<accession>A0A3D9BYB9</accession>
<comment type="similarity">
    <text evidence="1 5">Belongs to the FliD family.</text>
</comment>
<protein>
    <recommendedName>
        <fullName evidence="5">Flagellar hook-associated protein 2</fullName>
        <shortName evidence="5">HAP2</shortName>
    </recommendedName>
    <alternativeName>
        <fullName evidence="5">Flagellar cap protein</fullName>
    </alternativeName>
</protein>
<dbReference type="Pfam" id="PF02465">
    <property type="entry name" value="FliD_N"/>
    <property type="match status" value="1"/>
</dbReference>
<keyword evidence="3" id="KW-0175">Coiled coil</keyword>
<dbReference type="InterPro" id="IPR040026">
    <property type="entry name" value="FliD"/>
</dbReference>
<dbReference type="PANTHER" id="PTHR30288">
    <property type="entry name" value="FLAGELLAR CAP/ASSEMBLY PROTEIN FLID"/>
    <property type="match status" value="1"/>
</dbReference>
<proteinExistence type="inferred from homology"/>
<dbReference type="RefSeq" id="WP_115978133.1">
    <property type="nucleotide sequence ID" value="NZ_QOHR01000002.1"/>
</dbReference>
<comment type="subunit">
    <text evidence="2 5">Homopentamer.</text>
</comment>
<dbReference type="GO" id="GO:0009421">
    <property type="term" value="C:bacterial-type flagellum filament cap"/>
    <property type="evidence" value="ECO:0007669"/>
    <property type="project" value="InterPro"/>
</dbReference>
<name>A0A3D9BYB9_9RHOB</name>
<evidence type="ECO:0000256" key="2">
    <source>
        <dbReference type="ARBA" id="ARBA00011255"/>
    </source>
</evidence>
<comment type="caution">
    <text evidence="8">The sequence shown here is derived from an EMBL/GenBank/DDBJ whole genome shotgun (WGS) entry which is preliminary data.</text>
</comment>
<evidence type="ECO:0000256" key="3">
    <source>
        <dbReference type="ARBA" id="ARBA00023054"/>
    </source>
</evidence>
<dbReference type="AlphaFoldDB" id="A0A3D9BYB9"/>
<dbReference type="EMBL" id="QOHR01000002">
    <property type="protein sequence ID" value="REC58376.1"/>
    <property type="molecule type" value="Genomic_DNA"/>
</dbReference>
<comment type="subcellular location">
    <subcellularLocation>
        <location evidence="5">Secreted</location>
    </subcellularLocation>
    <subcellularLocation>
        <location evidence="5">Bacterial flagellum</location>
    </subcellularLocation>
</comment>
<dbReference type="OrthoDB" id="9812018at2"/>
<dbReference type="InterPro" id="IPR010809">
    <property type="entry name" value="FliD_C"/>
</dbReference>
<dbReference type="InterPro" id="IPR003481">
    <property type="entry name" value="FliD_N"/>
</dbReference>
<comment type="function">
    <text evidence="5">Required for morphogenesis and for the elongation of the flagellar filament by facilitating polymerization of the flagellin monomers at the tip of growing filament. Forms a capping structure, which prevents flagellin subunits (transported through the central channel of the flagellum) from leaking out without polymerization at the distal end.</text>
</comment>
<keyword evidence="5" id="KW-0964">Secreted</keyword>
<evidence type="ECO:0000259" key="7">
    <source>
        <dbReference type="Pfam" id="PF07195"/>
    </source>
</evidence>
<dbReference type="Proteomes" id="UP000257131">
    <property type="component" value="Unassembled WGS sequence"/>
</dbReference>
<evidence type="ECO:0000256" key="5">
    <source>
        <dbReference type="RuleBase" id="RU362066"/>
    </source>
</evidence>
<evidence type="ECO:0000313" key="8">
    <source>
        <dbReference type="EMBL" id="REC58376.1"/>
    </source>
</evidence>
<reference evidence="8 9" key="1">
    <citation type="journal article" date="2017" name="Int. J. Syst. Evol. Microbiol.">
        <title>Rhodosalinus sediminis gen. nov., sp. nov., isolated from marine saltern.</title>
        <authorList>
            <person name="Guo L.Y."/>
            <person name="Ling S.K."/>
            <person name="Li C.M."/>
            <person name="Chen G.J."/>
            <person name="Du Z.J."/>
        </authorList>
    </citation>
    <scope>NUCLEOTIDE SEQUENCE [LARGE SCALE GENOMIC DNA]</scope>
    <source>
        <strain evidence="8 9">WDN1C137</strain>
    </source>
</reference>
<keyword evidence="4 5" id="KW-0975">Bacterial flagellum</keyword>
<evidence type="ECO:0000259" key="6">
    <source>
        <dbReference type="Pfam" id="PF02465"/>
    </source>
</evidence>
<evidence type="ECO:0000313" key="9">
    <source>
        <dbReference type="Proteomes" id="UP000257131"/>
    </source>
</evidence>
<feature type="domain" description="Flagellar hook-associated protein 2 N-terminal" evidence="6">
    <location>
        <begin position="14"/>
        <end position="109"/>
    </location>
</feature>
<gene>
    <name evidence="8" type="ORF">DRV84_02070</name>
</gene>
<keyword evidence="9" id="KW-1185">Reference proteome</keyword>
<dbReference type="GO" id="GO:0071973">
    <property type="term" value="P:bacterial-type flagellum-dependent cell motility"/>
    <property type="evidence" value="ECO:0007669"/>
    <property type="project" value="TreeGrafter"/>
</dbReference>
<organism evidence="8 9">
    <name type="scientific">Rhodosalinus sediminis</name>
    <dbReference type="NCBI Taxonomy" id="1940533"/>
    <lineage>
        <taxon>Bacteria</taxon>
        <taxon>Pseudomonadati</taxon>
        <taxon>Pseudomonadota</taxon>
        <taxon>Alphaproteobacteria</taxon>
        <taxon>Rhodobacterales</taxon>
        <taxon>Paracoccaceae</taxon>
        <taxon>Rhodosalinus</taxon>
    </lineage>
</organism>
<sequence>MVQDILTSLNTNGTGLDLSTLTDDLVEAEIAPKRAIVERRMEATEASISALGRIRSEFDQLGGALDNLSGLSAMTLSGALSGLGAELSDPSRVRAAEHSIEVTQLAQGQVLDFAGFASADAEVRAGTLQIDFGRWAGGTFTADGARAPATISVAEGTTLRGLAERIGEVEGLSASVVKVSEGDFSLTVRGAEGADNAIRIAASPTGATGADLARFDTTADNAQQVQAAQDARLRFDGLEVARASNRIGDLIDGVTLTLNQVSDGPQTLRVGPDADAAFDVLQGFVEQINTVRATISEAARTGVAGGDPGALAGDQAAKAALRALEDVTSTALGGFGGPPVRLAEFGVATRRDGSLALDRDRFDRAFAADPKRFDALFSDRLAASDRSVGTSLGRGDAMVPGSYTFTRDPATGTAQLGATTLEGRPLDDGRVFYAIRSGPLDGAGLVVEPDLTRTELTYGRSLVSELSRAVDAVTGQSGAIGLRERALQDSMSEDSARLDALDTRAATLEERYTSRFTAMEQVVAEINSTADYLENLVAAWNQEG</sequence>
<dbReference type="GO" id="GO:0007155">
    <property type="term" value="P:cell adhesion"/>
    <property type="evidence" value="ECO:0007669"/>
    <property type="project" value="InterPro"/>
</dbReference>
<dbReference type="GO" id="GO:0005576">
    <property type="term" value="C:extracellular region"/>
    <property type="evidence" value="ECO:0007669"/>
    <property type="project" value="UniProtKB-SubCell"/>
</dbReference>